<accession>K2N3J3</accession>
<feature type="compositionally biased region" description="Low complexity" evidence="1">
    <location>
        <begin position="166"/>
        <end position="178"/>
    </location>
</feature>
<feature type="region of interest" description="Disordered" evidence="1">
    <location>
        <begin position="135"/>
        <end position="402"/>
    </location>
</feature>
<feature type="compositionally biased region" description="Basic and acidic residues" evidence="1">
    <location>
        <begin position="140"/>
        <end position="152"/>
    </location>
</feature>
<dbReference type="EMBL" id="AHKC01013866">
    <property type="protein sequence ID" value="EKF29186.1"/>
    <property type="molecule type" value="Genomic_DNA"/>
</dbReference>
<sequence length="425" mass="44403">YCFFTSRLQVGVRASAAFVYCVVVYRPCLSFFCFSLCVDGFLVCAEGYTQVTGVMAMMMTGRVLLVCALCVLWCGGAGGVFCEEASQDDSCDNLSAEVLSLRENKSDEELKEKCCKKKDEETTCLNTLRNNSTGAINNGKTKENDASHRDPNVAHGAGMSVGSQPTTSSTAAGANTAGKSPPLPASTLNASGGVDTQIHSPLGGASHQPHFDDDSSQEERRNHPEVERCSEGQADSDRCSHVSTDNAAAEESHQHNVGMQGKTILKKDEKTSQTGLKSAEASEGTDGATAPPKDPPNTDESLEDESQRVAPPATSLTQNTSSASSQDKTSQSSSPSGSGIIGSSDNNDREKTIHTKMSGAPLKDEGEHRENTSGNEDATTVEPAAVQSNTTTADGDSSTTFSHTTSPLLLLLVVACAAAAAAVAA</sequence>
<evidence type="ECO:0000313" key="4">
    <source>
        <dbReference type="Proteomes" id="UP000007350"/>
    </source>
</evidence>
<feature type="compositionally biased region" description="Basic and acidic residues" evidence="1">
    <location>
        <begin position="209"/>
        <end position="240"/>
    </location>
</feature>
<proteinExistence type="predicted"/>
<organism evidence="3 4">
    <name type="scientific">Trypanosoma cruzi marinkellei</name>
    <dbReference type="NCBI Taxonomy" id="85056"/>
    <lineage>
        <taxon>Eukaryota</taxon>
        <taxon>Discoba</taxon>
        <taxon>Euglenozoa</taxon>
        <taxon>Kinetoplastea</taxon>
        <taxon>Metakinetoplastina</taxon>
        <taxon>Trypanosomatida</taxon>
        <taxon>Trypanosomatidae</taxon>
        <taxon>Trypanosoma</taxon>
        <taxon>Schizotrypanum</taxon>
    </lineage>
</organism>
<keyword evidence="4" id="KW-1185">Reference proteome</keyword>
<reference evidence="3 4" key="1">
    <citation type="journal article" date="2012" name="BMC Genomics">
        <title>Comparative genomic analysis of human infective Trypanosoma cruzi lineages with the bat-restricted subspecies T. cruzi marinkellei.</title>
        <authorList>
            <person name="Franzen O."/>
            <person name="Talavera-Lopez C."/>
            <person name="Ochaya S."/>
            <person name="Butler C.E."/>
            <person name="Messenger L.A."/>
            <person name="Lewis M.D."/>
            <person name="Llewellyn M.S."/>
            <person name="Marinkelle C.J."/>
            <person name="Tyler K.M."/>
            <person name="Miles M.A."/>
            <person name="Andersson B."/>
        </authorList>
    </citation>
    <scope>NUCLEOTIDE SEQUENCE [LARGE SCALE GENOMIC DNA]</scope>
    <source>
        <strain evidence="3 4">B7</strain>
    </source>
</reference>
<keyword evidence="2" id="KW-0812">Transmembrane</keyword>
<keyword evidence="2" id="KW-0472">Membrane</keyword>
<feature type="compositionally biased region" description="Low complexity" evidence="1">
    <location>
        <begin position="320"/>
        <end position="345"/>
    </location>
</feature>
<feature type="transmembrane region" description="Helical" evidence="2">
    <location>
        <begin position="63"/>
        <end position="81"/>
    </location>
</feature>
<dbReference type="AlphaFoldDB" id="K2N3J3"/>
<evidence type="ECO:0000313" key="3">
    <source>
        <dbReference type="EMBL" id="EKF29186.1"/>
    </source>
</evidence>
<evidence type="ECO:0000256" key="1">
    <source>
        <dbReference type="SAM" id="MobiDB-lite"/>
    </source>
</evidence>
<comment type="caution">
    <text evidence="3">The sequence shown here is derived from an EMBL/GenBank/DDBJ whole genome shotgun (WGS) entry which is preliminary data.</text>
</comment>
<dbReference type="Proteomes" id="UP000007350">
    <property type="component" value="Unassembled WGS sequence"/>
</dbReference>
<keyword evidence="2" id="KW-1133">Transmembrane helix</keyword>
<feature type="transmembrane region" description="Helical" evidence="2">
    <location>
        <begin position="17"/>
        <end position="42"/>
    </location>
</feature>
<feature type="compositionally biased region" description="Polar residues" evidence="1">
    <location>
        <begin position="386"/>
        <end position="402"/>
    </location>
</feature>
<evidence type="ECO:0000256" key="2">
    <source>
        <dbReference type="SAM" id="Phobius"/>
    </source>
</evidence>
<feature type="non-terminal residue" evidence="3">
    <location>
        <position position="1"/>
    </location>
</feature>
<name>K2N3J3_TRYCR</name>
<gene>
    <name evidence="3" type="ORF">MOQ_007042</name>
</gene>
<protein>
    <submittedName>
        <fullName evidence="3">Mucin-associated surface protein (MASP), putative</fullName>
    </submittedName>
</protein>
<feature type="transmembrane region" description="Helical" evidence="2">
    <location>
        <begin position="407"/>
        <end position="424"/>
    </location>
</feature>
<feature type="compositionally biased region" description="Basic and acidic residues" evidence="1">
    <location>
        <begin position="362"/>
        <end position="371"/>
    </location>
</feature>